<accession>A0A7T7HK50</accession>
<dbReference type="Proteomes" id="UP000596083">
    <property type="component" value="Chromosome"/>
</dbReference>
<sequence length="61" mass="6882">MTTLQKQGKKDKVVYSLRPSKPGQATFSDVRLPDGTIIRRVDESVHQRALENAARAFRKQG</sequence>
<gene>
    <name evidence="1" type="ORF">JET14_20525</name>
</gene>
<dbReference type="EMBL" id="CP066786">
    <property type="protein sequence ID" value="QQM30597.1"/>
    <property type="molecule type" value="Genomic_DNA"/>
</dbReference>
<proteinExistence type="predicted"/>
<evidence type="ECO:0000313" key="2">
    <source>
        <dbReference type="Proteomes" id="UP000596083"/>
    </source>
</evidence>
<protein>
    <submittedName>
        <fullName evidence="1">Uncharacterized protein</fullName>
    </submittedName>
</protein>
<dbReference type="RefSeq" id="WP_200336114.1">
    <property type="nucleotide sequence ID" value="NZ_CP066786.1"/>
</dbReference>
<dbReference type="AlphaFoldDB" id="A0A7T7HK50"/>
<name>A0A7T7HK50_9HYPH</name>
<evidence type="ECO:0000313" key="1">
    <source>
        <dbReference type="EMBL" id="QQM30597.1"/>
    </source>
</evidence>
<dbReference type="KEGG" id="mlut:JET14_20525"/>
<reference evidence="1 2" key="1">
    <citation type="submission" date="2020-12" db="EMBL/GenBank/DDBJ databases">
        <authorList>
            <person name="Zheng R.K."/>
            <person name="Sun C.M."/>
        </authorList>
    </citation>
    <scope>NUCLEOTIDE SEQUENCE [LARGE SCALE GENOMIC DNA]</scope>
    <source>
        <strain evidence="1 2">ZRK001</strain>
    </source>
</reference>
<organism evidence="1 2">
    <name type="scientific">Martelella lutilitoris</name>
    <dbReference type="NCBI Taxonomy" id="2583532"/>
    <lineage>
        <taxon>Bacteria</taxon>
        <taxon>Pseudomonadati</taxon>
        <taxon>Pseudomonadota</taxon>
        <taxon>Alphaproteobacteria</taxon>
        <taxon>Hyphomicrobiales</taxon>
        <taxon>Aurantimonadaceae</taxon>
        <taxon>Martelella</taxon>
    </lineage>
</organism>